<protein>
    <submittedName>
        <fullName evidence="2">Uncharacterized protein</fullName>
    </submittedName>
</protein>
<gene>
    <name evidence="2" type="ORF">P9B03_10275</name>
</gene>
<dbReference type="AlphaFoldDB" id="A0AAW9NW90"/>
<reference evidence="2 3" key="1">
    <citation type="submission" date="2023-03" db="EMBL/GenBank/DDBJ databases">
        <title>Bacillus Genome Sequencing.</title>
        <authorList>
            <person name="Dunlap C."/>
        </authorList>
    </citation>
    <scope>NUCLEOTIDE SEQUENCE [LARGE SCALE GENOMIC DNA]</scope>
    <source>
        <strain evidence="2 3">B-59205</strain>
    </source>
</reference>
<evidence type="ECO:0000256" key="1">
    <source>
        <dbReference type="SAM" id="Phobius"/>
    </source>
</evidence>
<dbReference type="RefSeq" id="WP_326123345.1">
    <property type="nucleotide sequence ID" value="NZ_JARSFG010000014.1"/>
</dbReference>
<evidence type="ECO:0000313" key="3">
    <source>
        <dbReference type="Proteomes" id="UP001344888"/>
    </source>
</evidence>
<organism evidence="2 3">
    <name type="scientific">Metasolibacillus meyeri</name>
    <dbReference type="NCBI Taxonomy" id="1071052"/>
    <lineage>
        <taxon>Bacteria</taxon>
        <taxon>Bacillati</taxon>
        <taxon>Bacillota</taxon>
        <taxon>Bacilli</taxon>
        <taxon>Bacillales</taxon>
        <taxon>Caryophanaceae</taxon>
        <taxon>Metasolibacillus</taxon>
    </lineage>
</organism>
<name>A0AAW9NW90_9BACL</name>
<evidence type="ECO:0000313" key="2">
    <source>
        <dbReference type="EMBL" id="MEC1178870.1"/>
    </source>
</evidence>
<keyword evidence="1" id="KW-0472">Membrane</keyword>
<dbReference type="EMBL" id="JARSFG010000014">
    <property type="protein sequence ID" value="MEC1178870.1"/>
    <property type="molecule type" value="Genomic_DNA"/>
</dbReference>
<keyword evidence="3" id="KW-1185">Reference proteome</keyword>
<sequence length="75" mass="8384">MNQTFKAHYWATTCFGSQAGSVTFMTLFAAYFNFLRPYNSLEGNISVITPILETMPYIPAQWTKLLALAQAALAE</sequence>
<keyword evidence="1" id="KW-0812">Transmembrane</keyword>
<proteinExistence type="predicted"/>
<comment type="caution">
    <text evidence="2">The sequence shown here is derived from an EMBL/GenBank/DDBJ whole genome shotgun (WGS) entry which is preliminary data.</text>
</comment>
<feature type="transmembrane region" description="Helical" evidence="1">
    <location>
        <begin position="7"/>
        <end position="32"/>
    </location>
</feature>
<dbReference type="Proteomes" id="UP001344888">
    <property type="component" value="Unassembled WGS sequence"/>
</dbReference>
<accession>A0AAW9NW90</accession>
<keyword evidence="1" id="KW-1133">Transmembrane helix</keyword>